<comment type="catalytic activity">
    <reaction evidence="4">
        <text>n isopentenyl diphosphate + (2E,6E)-farnesyl diphosphate = a di-trans,poly-cis-polyprenyl diphosphate + n diphosphate</text>
        <dbReference type="Rhea" id="RHEA:53008"/>
        <dbReference type="Rhea" id="RHEA-COMP:19494"/>
        <dbReference type="ChEBI" id="CHEBI:33019"/>
        <dbReference type="ChEBI" id="CHEBI:128769"/>
        <dbReference type="ChEBI" id="CHEBI:136960"/>
        <dbReference type="ChEBI" id="CHEBI:175763"/>
        <dbReference type="EC" id="2.5.1.87"/>
    </reaction>
</comment>
<keyword evidence="3" id="KW-0460">Magnesium</keyword>
<dbReference type="WBParaSite" id="MBELARI_LOCUS21785">
    <property type="protein sequence ID" value="MBELARI_LOCUS21785"/>
    <property type="gene ID" value="MBELARI_LOCUS21785"/>
</dbReference>
<dbReference type="InterPro" id="IPR001441">
    <property type="entry name" value="UPP_synth-like"/>
</dbReference>
<dbReference type="CDD" id="cd00475">
    <property type="entry name" value="Cis_IPPS"/>
    <property type="match status" value="1"/>
</dbReference>
<proteinExistence type="inferred from homology"/>
<dbReference type="Proteomes" id="UP000887575">
    <property type="component" value="Unassembled WGS sequence"/>
</dbReference>
<dbReference type="NCBIfam" id="TIGR00055">
    <property type="entry name" value="uppS"/>
    <property type="match status" value="1"/>
</dbReference>
<dbReference type="GO" id="GO:1904423">
    <property type="term" value="C:dehydrodolichyl diphosphate synthase complex"/>
    <property type="evidence" value="ECO:0007669"/>
    <property type="project" value="TreeGrafter"/>
</dbReference>
<dbReference type="PANTHER" id="PTHR10291">
    <property type="entry name" value="DEHYDRODOLICHYL DIPHOSPHATE SYNTHASE FAMILY MEMBER"/>
    <property type="match status" value="1"/>
</dbReference>
<organism evidence="7 8">
    <name type="scientific">Mesorhabditis belari</name>
    <dbReference type="NCBI Taxonomy" id="2138241"/>
    <lineage>
        <taxon>Eukaryota</taxon>
        <taxon>Metazoa</taxon>
        <taxon>Ecdysozoa</taxon>
        <taxon>Nematoda</taxon>
        <taxon>Chromadorea</taxon>
        <taxon>Rhabditida</taxon>
        <taxon>Rhabditina</taxon>
        <taxon>Rhabditomorpha</taxon>
        <taxon>Rhabditoidea</taxon>
        <taxon>Rhabditidae</taxon>
        <taxon>Mesorhabditinae</taxon>
        <taxon>Mesorhabditis</taxon>
    </lineage>
</organism>
<reference evidence="8" key="1">
    <citation type="submission" date="2024-02" db="UniProtKB">
        <authorList>
            <consortium name="WormBaseParasite"/>
        </authorList>
    </citation>
    <scope>IDENTIFICATION</scope>
</reference>
<keyword evidence="7" id="KW-1185">Reference proteome</keyword>
<dbReference type="SUPFAM" id="SSF64005">
    <property type="entry name" value="Undecaprenyl diphosphate synthase"/>
    <property type="match status" value="1"/>
</dbReference>
<dbReference type="GO" id="GO:0005783">
    <property type="term" value="C:endoplasmic reticulum"/>
    <property type="evidence" value="ECO:0007669"/>
    <property type="project" value="TreeGrafter"/>
</dbReference>
<protein>
    <recommendedName>
        <fullName evidence="5">Alkyl transferase</fullName>
        <ecNumber evidence="5">2.5.1.-</ecNumber>
    </recommendedName>
</protein>
<evidence type="ECO:0000256" key="2">
    <source>
        <dbReference type="ARBA" id="ARBA00022679"/>
    </source>
</evidence>
<dbReference type="GO" id="GO:0045547">
    <property type="term" value="F:ditrans,polycis-polyprenyl diphosphate synthase [(2E,6E)-farnesyl diphosphate specific] activity"/>
    <property type="evidence" value="ECO:0007669"/>
    <property type="project" value="UniProtKB-EC"/>
</dbReference>
<dbReference type="HAMAP" id="MF_01139">
    <property type="entry name" value="ISPT"/>
    <property type="match status" value="1"/>
</dbReference>
<evidence type="ECO:0000256" key="6">
    <source>
        <dbReference type="SAM" id="Coils"/>
    </source>
</evidence>
<feature type="coiled-coil region" evidence="6">
    <location>
        <begin position="94"/>
        <end position="128"/>
    </location>
</feature>
<dbReference type="GO" id="GO:0016094">
    <property type="term" value="P:polyprenol biosynthetic process"/>
    <property type="evidence" value="ECO:0007669"/>
    <property type="project" value="TreeGrafter"/>
</dbReference>
<dbReference type="EC" id="2.5.1.-" evidence="5"/>
<dbReference type="Pfam" id="PF01255">
    <property type="entry name" value="Prenyltransf"/>
    <property type="match status" value="1"/>
</dbReference>
<evidence type="ECO:0000256" key="3">
    <source>
        <dbReference type="ARBA" id="ARBA00022842"/>
    </source>
</evidence>
<dbReference type="Gene3D" id="3.40.1180.10">
    <property type="entry name" value="Decaprenyl diphosphate synthase-like"/>
    <property type="match status" value="1"/>
</dbReference>
<evidence type="ECO:0000256" key="1">
    <source>
        <dbReference type="ARBA" id="ARBA00005432"/>
    </source>
</evidence>
<evidence type="ECO:0000313" key="7">
    <source>
        <dbReference type="Proteomes" id="UP000887575"/>
    </source>
</evidence>
<dbReference type="AlphaFoldDB" id="A0AAF3F5D8"/>
<accession>A0AAF3F5D8</accession>
<evidence type="ECO:0000256" key="4">
    <source>
        <dbReference type="ARBA" id="ARBA00047353"/>
    </source>
</evidence>
<evidence type="ECO:0000256" key="5">
    <source>
        <dbReference type="RuleBase" id="RU363018"/>
    </source>
</evidence>
<keyword evidence="2 5" id="KW-0808">Transferase</keyword>
<dbReference type="PANTHER" id="PTHR10291:SF43">
    <property type="entry name" value="DEHYDRODOLICHYL DIPHOSPHATE SYNTHASE COMPLEX SUBUNIT DHDDS"/>
    <property type="match status" value="1"/>
</dbReference>
<name>A0AAF3F5D8_9BILA</name>
<sequence length="303" mass="35763">MVSEDPLSEYEPKSWWDDQKTSWSHRALSKFLKINGPIPAHVAVVMDGNRRFARENRLESIVRGHERGFVQLQKVLCWCSDLGIRELTVYAFSIENFKRSSEEVEGLMRLAEEQFKKLLQEKEKLEEKQVCFRFWGRLELLRPQLRKLIVEVERLTAGYTKSCLNICMPYTAKDEAVRAAEVMRLAAQEGLVDDQQVSLSLLRECMDSRRSKDPDLIIRTSGEYRWSDFMLIQGSYTHVYFVDVLWPEFEHRHLCQAIFDYQRHYKSIKALPRSEAPGEELSEELKTFISNYHRQRYENLVTI</sequence>
<keyword evidence="6" id="KW-0175">Coiled coil</keyword>
<dbReference type="InterPro" id="IPR036424">
    <property type="entry name" value="UPP_synth-like_sf"/>
</dbReference>
<evidence type="ECO:0000313" key="8">
    <source>
        <dbReference type="WBParaSite" id="MBELARI_LOCUS21785"/>
    </source>
</evidence>
<dbReference type="FunFam" id="3.40.1180.10:FF:000005">
    <property type="entry name" value="Alkyl transferase"/>
    <property type="match status" value="1"/>
</dbReference>
<comment type="similarity">
    <text evidence="1 5">Belongs to the UPP synthase family.</text>
</comment>